<evidence type="ECO:0000256" key="3">
    <source>
        <dbReference type="ARBA" id="ARBA00022723"/>
    </source>
</evidence>
<dbReference type="InterPro" id="IPR000306">
    <property type="entry name" value="Znf_FYVE"/>
</dbReference>
<comment type="similarity">
    <text evidence="1">Belongs to the cytochrome P450 family.</text>
</comment>
<dbReference type="Pfam" id="PF00067">
    <property type="entry name" value="p450"/>
    <property type="match status" value="1"/>
</dbReference>
<evidence type="ECO:0000256" key="5">
    <source>
        <dbReference type="ARBA" id="ARBA00022833"/>
    </source>
</evidence>
<dbReference type="GO" id="GO:0008270">
    <property type="term" value="F:zinc ion binding"/>
    <property type="evidence" value="ECO:0007669"/>
    <property type="project" value="UniProtKB-KW"/>
</dbReference>
<dbReference type="InterPro" id="IPR001128">
    <property type="entry name" value="Cyt_P450"/>
</dbReference>
<keyword evidence="7" id="KW-0408">Iron</keyword>
<dbReference type="AlphaFoldDB" id="A0A9P1G1J8"/>
<evidence type="ECO:0000256" key="1">
    <source>
        <dbReference type="ARBA" id="ARBA00010617"/>
    </source>
</evidence>
<sequence length="358" mass="40213">MVVSDPQILKHILREKVFNYDKGVLGEVLEDVMGKGLIPADFETWRVRRKAIVPGFHQKWLNFQVSEFGRAGELLVTTLKQAASTGKTIDMEERFGSVALDIIGKSVFNYEFGSVEGESPIVKAAIQSLREVEHRAQTPFQYWKLPLTDLLIERQRDFNQILGRSVAFAWGAQPRGQGDSAAHCCALEALADRKEADLEELENRDYEKWLLAQLRMAAYTGESSKDLCRYCEAVLGKRHLNPRHQCRLCNALVCGSCSPNMVQLDPGASPQRVCNSCVAILPQQSDLAQRLDRLARHLRLQAGHEEADPLESSSNVEDALRRCESLESMLAEERMRLLSKVEEAWDDAVDGLVDGTLM</sequence>
<evidence type="ECO:0000256" key="6">
    <source>
        <dbReference type="ARBA" id="ARBA00023002"/>
    </source>
</evidence>
<dbReference type="EMBL" id="CAMXCT010002157">
    <property type="protein sequence ID" value="CAI3996096.1"/>
    <property type="molecule type" value="Genomic_DNA"/>
</dbReference>
<dbReference type="InterPro" id="IPR050196">
    <property type="entry name" value="Cytochrome_P450_Monoox"/>
</dbReference>
<dbReference type="InterPro" id="IPR011011">
    <property type="entry name" value="Znf_FYVE_PHD"/>
</dbReference>
<dbReference type="PANTHER" id="PTHR24291:SF50">
    <property type="entry name" value="BIFUNCTIONAL ALBAFLAVENONE MONOOXYGENASE_TERPENE SYNTHASE"/>
    <property type="match status" value="1"/>
</dbReference>
<dbReference type="OrthoDB" id="433427at2759"/>
<keyword evidence="4 9" id="KW-0863">Zinc-finger</keyword>
<keyword evidence="8" id="KW-0503">Monooxygenase</keyword>
<dbReference type="InterPro" id="IPR017455">
    <property type="entry name" value="Znf_FYVE-rel"/>
</dbReference>
<dbReference type="InterPro" id="IPR013083">
    <property type="entry name" value="Znf_RING/FYVE/PHD"/>
</dbReference>
<dbReference type="PANTHER" id="PTHR24291">
    <property type="entry name" value="CYTOCHROME P450 FAMILY 4"/>
    <property type="match status" value="1"/>
</dbReference>
<dbReference type="SUPFAM" id="SSF57903">
    <property type="entry name" value="FYVE/PHD zinc finger"/>
    <property type="match status" value="1"/>
</dbReference>
<dbReference type="GO" id="GO:0020037">
    <property type="term" value="F:heme binding"/>
    <property type="evidence" value="ECO:0007669"/>
    <property type="project" value="InterPro"/>
</dbReference>
<accession>A0A9P1G1J8</accession>
<keyword evidence="5" id="KW-0862">Zinc</keyword>
<evidence type="ECO:0000256" key="9">
    <source>
        <dbReference type="PROSITE-ProRule" id="PRU00091"/>
    </source>
</evidence>
<keyword evidence="2" id="KW-0349">Heme</keyword>
<evidence type="ECO:0000256" key="8">
    <source>
        <dbReference type="ARBA" id="ARBA00023033"/>
    </source>
</evidence>
<feature type="domain" description="FYVE-type" evidence="10">
    <location>
        <begin position="222"/>
        <end position="282"/>
    </location>
</feature>
<dbReference type="SUPFAM" id="SSF48264">
    <property type="entry name" value="Cytochrome P450"/>
    <property type="match status" value="1"/>
</dbReference>
<dbReference type="SMART" id="SM00064">
    <property type="entry name" value="FYVE"/>
    <property type="match status" value="1"/>
</dbReference>
<evidence type="ECO:0000256" key="2">
    <source>
        <dbReference type="ARBA" id="ARBA00022617"/>
    </source>
</evidence>
<evidence type="ECO:0000313" key="12">
    <source>
        <dbReference type="EMBL" id="CAL1149471.1"/>
    </source>
</evidence>
<evidence type="ECO:0000259" key="10">
    <source>
        <dbReference type="PROSITE" id="PS50178"/>
    </source>
</evidence>
<reference evidence="11" key="1">
    <citation type="submission" date="2022-10" db="EMBL/GenBank/DDBJ databases">
        <authorList>
            <person name="Chen Y."/>
            <person name="Dougan E. K."/>
            <person name="Chan C."/>
            <person name="Rhodes N."/>
            <person name="Thang M."/>
        </authorList>
    </citation>
    <scope>NUCLEOTIDE SEQUENCE</scope>
</reference>
<dbReference type="InterPro" id="IPR036396">
    <property type="entry name" value="Cyt_P450_sf"/>
</dbReference>
<keyword evidence="13" id="KW-1185">Reference proteome</keyword>
<organism evidence="11">
    <name type="scientific">Cladocopium goreaui</name>
    <dbReference type="NCBI Taxonomy" id="2562237"/>
    <lineage>
        <taxon>Eukaryota</taxon>
        <taxon>Sar</taxon>
        <taxon>Alveolata</taxon>
        <taxon>Dinophyceae</taxon>
        <taxon>Suessiales</taxon>
        <taxon>Symbiodiniaceae</taxon>
        <taxon>Cladocopium</taxon>
    </lineage>
</organism>
<dbReference type="EMBL" id="CAMXCT030002157">
    <property type="protein sequence ID" value="CAL4783408.1"/>
    <property type="molecule type" value="Genomic_DNA"/>
</dbReference>
<dbReference type="GO" id="GO:0016705">
    <property type="term" value="F:oxidoreductase activity, acting on paired donors, with incorporation or reduction of molecular oxygen"/>
    <property type="evidence" value="ECO:0007669"/>
    <property type="project" value="InterPro"/>
</dbReference>
<dbReference type="GO" id="GO:0005506">
    <property type="term" value="F:iron ion binding"/>
    <property type="evidence" value="ECO:0007669"/>
    <property type="project" value="InterPro"/>
</dbReference>
<proteinExistence type="inferred from homology"/>
<protein>
    <recommendedName>
        <fullName evidence="10">FYVE-type domain-containing protein</fullName>
    </recommendedName>
</protein>
<reference evidence="12" key="2">
    <citation type="submission" date="2024-04" db="EMBL/GenBank/DDBJ databases">
        <authorList>
            <person name="Chen Y."/>
            <person name="Shah S."/>
            <person name="Dougan E. K."/>
            <person name="Thang M."/>
            <person name="Chan C."/>
        </authorList>
    </citation>
    <scope>NUCLEOTIDE SEQUENCE [LARGE SCALE GENOMIC DNA]</scope>
</reference>
<evidence type="ECO:0000313" key="11">
    <source>
        <dbReference type="EMBL" id="CAI3996096.1"/>
    </source>
</evidence>
<evidence type="ECO:0000313" key="13">
    <source>
        <dbReference type="Proteomes" id="UP001152797"/>
    </source>
</evidence>
<dbReference type="Pfam" id="PF01363">
    <property type="entry name" value="FYVE"/>
    <property type="match status" value="1"/>
</dbReference>
<keyword evidence="6" id="KW-0560">Oxidoreductase</keyword>
<dbReference type="PROSITE" id="PS50178">
    <property type="entry name" value="ZF_FYVE"/>
    <property type="match status" value="1"/>
</dbReference>
<dbReference type="CDD" id="cd00065">
    <property type="entry name" value="FYVE_like_SF"/>
    <property type="match status" value="1"/>
</dbReference>
<comment type="caution">
    <text evidence="11">The sequence shown here is derived from an EMBL/GenBank/DDBJ whole genome shotgun (WGS) entry which is preliminary data.</text>
</comment>
<gene>
    <name evidence="11" type="ORF">C1SCF055_LOCUS22599</name>
</gene>
<evidence type="ECO:0000256" key="7">
    <source>
        <dbReference type="ARBA" id="ARBA00023004"/>
    </source>
</evidence>
<dbReference type="Gene3D" id="1.10.630.10">
    <property type="entry name" value="Cytochrome P450"/>
    <property type="match status" value="1"/>
</dbReference>
<dbReference type="EMBL" id="CAMXCT020002157">
    <property type="protein sequence ID" value="CAL1149471.1"/>
    <property type="molecule type" value="Genomic_DNA"/>
</dbReference>
<name>A0A9P1G1J8_9DINO</name>
<dbReference type="Gene3D" id="3.30.40.10">
    <property type="entry name" value="Zinc/RING finger domain, C3HC4 (zinc finger)"/>
    <property type="match status" value="1"/>
</dbReference>
<dbReference type="GO" id="GO:0004497">
    <property type="term" value="F:monooxygenase activity"/>
    <property type="evidence" value="ECO:0007669"/>
    <property type="project" value="UniProtKB-KW"/>
</dbReference>
<keyword evidence="3" id="KW-0479">Metal-binding</keyword>
<dbReference type="Proteomes" id="UP001152797">
    <property type="component" value="Unassembled WGS sequence"/>
</dbReference>
<evidence type="ECO:0000256" key="4">
    <source>
        <dbReference type="ARBA" id="ARBA00022771"/>
    </source>
</evidence>